<feature type="compositionally biased region" description="Basic and acidic residues" evidence="3">
    <location>
        <begin position="77"/>
        <end position="104"/>
    </location>
</feature>
<evidence type="ECO:0000256" key="2">
    <source>
        <dbReference type="ARBA" id="ARBA00022170"/>
    </source>
</evidence>
<dbReference type="Proteomes" id="UP001239445">
    <property type="component" value="Unassembled WGS sequence"/>
</dbReference>
<dbReference type="GO" id="GO:0005739">
    <property type="term" value="C:mitochondrion"/>
    <property type="evidence" value="ECO:0007669"/>
    <property type="project" value="TreeGrafter"/>
</dbReference>
<feature type="region of interest" description="Disordered" evidence="3">
    <location>
        <begin position="70"/>
        <end position="104"/>
    </location>
</feature>
<name>A0AAJ0F2G4_9PEZI</name>
<evidence type="ECO:0000313" key="4">
    <source>
        <dbReference type="EMBL" id="KAK1751107.1"/>
    </source>
</evidence>
<gene>
    <name evidence="4" type="ORF">QBC47DRAFT_392233</name>
</gene>
<feature type="compositionally biased region" description="Low complexity" evidence="3">
    <location>
        <begin position="186"/>
        <end position="205"/>
    </location>
</feature>
<accession>A0AAJ0F2G4</accession>
<comment type="similarity">
    <text evidence="1">Belongs to the SDHAF4 family.</text>
</comment>
<evidence type="ECO:0000256" key="1">
    <source>
        <dbReference type="ARBA" id="ARBA00005701"/>
    </source>
</evidence>
<keyword evidence="5" id="KW-1185">Reference proteome</keyword>
<dbReference type="PANTHER" id="PTHR28524:SF3">
    <property type="entry name" value="SUCCINATE DEHYDROGENASE ASSEMBLY FACTOR 4, MITOCHONDRIAL"/>
    <property type="match status" value="1"/>
</dbReference>
<dbReference type="PROSITE" id="PS51257">
    <property type="entry name" value="PROKAR_LIPOPROTEIN"/>
    <property type="match status" value="1"/>
</dbReference>
<feature type="region of interest" description="Disordered" evidence="3">
    <location>
        <begin position="167"/>
        <end position="272"/>
    </location>
</feature>
<evidence type="ECO:0000313" key="5">
    <source>
        <dbReference type="Proteomes" id="UP001239445"/>
    </source>
</evidence>
<proteinExistence type="inferred from homology"/>
<dbReference type="EMBL" id="MU839843">
    <property type="protein sequence ID" value="KAK1751107.1"/>
    <property type="molecule type" value="Genomic_DNA"/>
</dbReference>
<dbReference type="InterPro" id="IPR012875">
    <property type="entry name" value="SDHF4"/>
</dbReference>
<dbReference type="AlphaFoldDB" id="A0AAJ0F2G4"/>
<reference evidence="4" key="1">
    <citation type="submission" date="2023-06" db="EMBL/GenBank/DDBJ databases">
        <title>Genome-scale phylogeny and comparative genomics of the fungal order Sordariales.</title>
        <authorList>
            <consortium name="Lawrence Berkeley National Laboratory"/>
            <person name="Hensen N."/>
            <person name="Bonometti L."/>
            <person name="Westerberg I."/>
            <person name="Brannstrom I.O."/>
            <person name="Guillou S."/>
            <person name="Cros-Aarteil S."/>
            <person name="Calhoun S."/>
            <person name="Haridas S."/>
            <person name="Kuo A."/>
            <person name="Mondo S."/>
            <person name="Pangilinan J."/>
            <person name="Riley R."/>
            <person name="Labutti K."/>
            <person name="Andreopoulos B."/>
            <person name="Lipzen A."/>
            <person name="Chen C."/>
            <person name="Yanf M."/>
            <person name="Daum C."/>
            <person name="Ng V."/>
            <person name="Clum A."/>
            <person name="Steindorff A."/>
            <person name="Ohm R."/>
            <person name="Martin F."/>
            <person name="Silar P."/>
            <person name="Natvig D."/>
            <person name="Lalanne C."/>
            <person name="Gautier V."/>
            <person name="Ament-Velasquez S.L."/>
            <person name="Kruys A."/>
            <person name="Hutchinson M.I."/>
            <person name="Powell A.J."/>
            <person name="Barry K."/>
            <person name="Miller A.N."/>
            <person name="Grigoriev I.V."/>
            <person name="Debuchy R."/>
            <person name="Gladieux P."/>
            <person name="Thoren M.H."/>
            <person name="Johannesson H."/>
        </authorList>
    </citation>
    <scope>NUCLEOTIDE SEQUENCE</scope>
    <source>
        <strain evidence="4">PSN4</strain>
    </source>
</reference>
<organism evidence="4 5">
    <name type="scientific">Echria macrotheca</name>
    <dbReference type="NCBI Taxonomy" id="438768"/>
    <lineage>
        <taxon>Eukaryota</taxon>
        <taxon>Fungi</taxon>
        <taxon>Dikarya</taxon>
        <taxon>Ascomycota</taxon>
        <taxon>Pezizomycotina</taxon>
        <taxon>Sordariomycetes</taxon>
        <taxon>Sordariomycetidae</taxon>
        <taxon>Sordariales</taxon>
        <taxon>Schizotheciaceae</taxon>
        <taxon>Echria</taxon>
    </lineage>
</organism>
<dbReference type="Pfam" id="PF07896">
    <property type="entry name" value="DUF1674"/>
    <property type="match status" value="1"/>
</dbReference>
<comment type="caution">
    <text evidence="4">The sequence shown here is derived from an EMBL/GenBank/DDBJ whole genome shotgun (WGS) entry which is preliminary data.</text>
</comment>
<protein>
    <recommendedName>
        <fullName evidence="2">Succinate dehydrogenase assembly factor 4, mitochondrial</fullName>
    </recommendedName>
</protein>
<evidence type="ECO:0000256" key="3">
    <source>
        <dbReference type="SAM" id="MobiDB-lite"/>
    </source>
</evidence>
<dbReference type="PANTHER" id="PTHR28524">
    <property type="entry name" value="SUCCINATE DEHYDROGENASE ASSEMBLY FACTOR 4, MITOCHONDRIAL"/>
    <property type="match status" value="1"/>
</dbReference>
<feature type="compositionally biased region" description="Polar residues" evidence="3">
    <location>
        <begin position="206"/>
        <end position="223"/>
    </location>
</feature>
<sequence>MGQASKPAWQPGNVSVACKRVSPPPVACHNDLGNFRDIGFALQLAFVAIHDRIEQNIPPPKIPLDLNFHNLAKSPRTPRDKIPDRVPESPEKNPTDQKKGKAETMSRLLLTALRRRPGPGPSPGPLMNRRLPLPQISLRQSSSFLQNQPAPPRLPADQQAEFERLQRAAEASLSSHNDIQPDAPLTTSRHVTTPSSSSSSSQTTTNAQRTVANESEGTVSAGTFSGGMRQGAPPEFEGDTNPKTGEVGGPKNEPLRWGSSGDWSYNGRVTDF</sequence>
<dbReference type="GO" id="GO:0034553">
    <property type="term" value="P:mitochondrial respiratory chain complex II assembly"/>
    <property type="evidence" value="ECO:0007669"/>
    <property type="project" value="TreeGrafter"/>
</dbReference>